<dbReference type="PANTHER" id="PTHR19282:SF120">
    <property type="entry name" value="TETRASPANIN-36"/>
    <property type="match status" value="1"/>
</dbReference>
<dbReference type="GeneTree" id="ENSGT00940000164634"/>
<evidence type="ECO:0000313" key="8">
    <source>
        <dbReference type="Proteomes" id="UP000472272"/>
    </source>
</evidence>
<proteinExistence type="inferred from homology"/>
<dbReference type="InterPro" id="IPR000301">
    <property type="entry name" value="Tetraspanin_animals"/>
</dbReference>
<evidence type="ECO:0000256" key="5">
    <source>
        <dbReference type="ARBA" id="ARBA00023136"/>
    </source>
</evidence>
<protein>
    <recommendedName>
        <fullName evidence="6">Tetraspanin</fullName>
    </recommendedName>
</protein>
<evidence type="ECO:0000256" key="3">
    <source>
        <dbReference type="ARBA" id="ARBA00022692"/>
    </source>
</evidence>
<name>A0A670IUI9_PODMU</name>
<dbReference type="InterPro" id="IPR008952">
    <property type="entry name" value="Tetraspanin_EC2_sf"/>
</dbReference>
<dbReference type="RefSeq" id="XP_028605056.1">
    <property type="nucleotide sequence ID" value="XM_028749223.1"/>
</dbReference>
<dbReference type="OrthoDB" id="9993879at2759"/>
<evidence type="ECO:0000256" key="2">
    <source>
        <dbReference type="ARBA" id="ARBA00006840"/>
    </source>
</evidence>
<dbReference type="Gene3D" id="1.10.1450.10">
    <property type="entry name" value="Tetraspanin"/>
    <property type="match status" value="1"/>
</dbReference>
<keyword evidence="3 6" id="KW-0812">Transmembrane</keyword>
<reference evidence="7" key="3">
    <citation type="submission" date="2025-09" db="UniProtKB">
        <authorList>
            <consortium name="Ensembl"/>
        </authorList>
    </citation>
    <scope>IDENTIFICATION</scope>
</reference>
<evidence type="ECO:0000256" key="1">
    <source>
        <dbReference type="ARBA" id="ARBA00004141"/>
    </source>
</evidence>
<dbReference type="GO" id="GO:0005886">
    <property type="term" value="C:plasma membrane"/>
    <property type="evidence" value="ECO:0007669"/>
    <property type="project" value="TreeGrafter"/>
</dbReference>
<comment type="subcellular location">
    <subcellularLocation>
        <location evidence="1 6">Membrane</location>
        <topology evidence="1 6">Multi-pass membrane protein</topology>
    </subcellularLocation>
</comment>
<dbReference type="Proteomes" id="UP000472272">
    <property type="component" value="Chromosome 11"/>
</dbReference>
<accession>A0A670IUI9</accession>
<dbReference type="SUPFAM" id="SSF48652">
    <property type="entry name" value="Tetraspanin"/>
    <property type="match status" value="1"/>
</dbReference>
<comment type="similarity">
    <text evidence="2 6">Belongs to the tetraspanin (TM4SF) family.</text>
</comment>
<dbReference type="PANTHER" id="PTHR19282">
    <property type="entry name" value="TETRASPANIN"/>
    <property type="match status" value="1"/>
</dbReference>
<dbReference type="KEGG" id="pmua:114606720"/>
<feature type="transmembrane region" description="Helical" evidence="6">
    <location>
        <begin position="54"/>
        <end position="75"/>
    </location>
</feature>
<evidence type="ECO:0000256" key="4">
    <source>
        <dbReference type="ARBA" id="ARBA00022989"/>
    </source>
</evidence>
<keyword evidence="5 6" id="KW-0472">Membrane</keyword>
<evidence type="ECO:0000256" key="6">
    <source>
        <dbReference type="RuleBase" id="RU361218"/>
    </source>
</evidence>
<dbReference type="OMA" id="FISFIFW"/>
<dbReference type="PIRSF" id="PIRSF002419">
    <property type="entry name" value="Tetraspanin"/>
    <property type="match status" value="1"/>
</dbReference>
<keyword evidence="8" id="KW-1185">Reference proteome</keyword>
<dbReference type="Pfam" id="PF00335">
    <property type="entry name" value="Tetraspanin"/>
    <property type="match status" value="1"/>
</dbReference>
<feature type="transmembrane region" description="Helical" evidence="6">
    <location>
        <begin position="12"/>
        <end position="34"/>
    </location>
</feature>
<dbReference type="AlphaFoldDB" id="A0A670IUI9"/>
<gene>
    <name evidence="7" type="primary">LOC114606720</name>
</gene>
<reference evidence="7 8" key="1">
    <citation type="journal article" date="2019" name="Proc. Natl. Acad. Sci. U.S.A.">
        <title>Regulatory changes in pterin and carotenoid genes underlie balanced color polymorphisms in the wall lizard.</title>
        <authorList>
            <person name="Andrade P."/>
            <person name="Pinho C."/>
            <person name="Perez I de Lanuza G."/>
            <person name="Afonso S."/>
            <person name="Brejcha J."/>
            <person name="Rubin C.J."/>
            <person name="Wallerman O."/>
            <person name="Pereira P."/>
            <person name="Sabatino S.J."/>
            <person name="Bellati A."/>
            <person name="Pellitteri-Rosa D."/>
            <person name="Bosakova Z."/>
            <person name="Bunikis I."/>
            <person name="Carretero M.A."/>
            <person name="Feiner N."/>
            <person name="Marsik P."/>
            <person name="Pauperio F."/>
            <person name="Salvi D."/>
            <person name="Soler L."/>
            <person name="While G.M."/>
            <person name="Uller T."/>
            <person name="Font E."/>
            <person name="Andersson L."/>
            <person name="Carneiro M."/>
        </authorList>
    </citation>
    <scope>NUCLEOTIDE SEQUENCE</scope>
</reference>
<organism evidence="7 8">
    <name type="scientific">Podarcis muralis</name>
    <name type="common">Wall lizard</name>
    <name type="synonym">Lacerta muralis</name>
    <dbReference type="NCBI Taxonomy" id="64176"/>
    <lineage>
        <taxon>Eukaryota</taxon>
        <taxon>Metazoa</taxon>
        <taxon>Chordata</taxon>
        <taxon>Craniata</taxon>
        <taxon>Vertebrata</taxon>
        <taxon>Euteleostomi</taxon>
        <taxon>Lepidosauria</taxon>
        <taxon>Squamata</taxon>
        <taxon>Bifurcata</taxon>
        <taxon>Unidentata</taxon>
        <taxon>Episquamata</taxon>
        <taxon>Laterata</taxon>
        <taxon>Lacertibaenia</taxon>
        <taxon>Lacertidae</taxon>
        <taxon>Podarcis</taxon>
    </lineage>
</organism>
<keyword evidence="4 6" id="KW-1133">Transmembrane helix</keyword>
<dbReference type="Ensembl" id="ENSPMRT00000016219.1">
    <property type="protein sequence ID" value="ENSPMRP00000015179.1"/>
    <property type="gene ID" value="ENSPMRG00000010128.1"/>
</dbReference>
<dbReference type="InterPro" id="IPR018499">
    <property type="entry name" value="Tetraspanin/Peripherin"/>
</dbReference>
<feature type="transmembrane region" description="Helical" evidence="6">
    <location>
        <begin position="210"/>
        <end position="234"/>
    </location>
</feature>
<reference evidence="7" key="2">
    <citation type="submission" date="2025-08" db="UniProtKB">
        <authorList>
            <consortium name="Ensembl"/>
        </authorList>
    </citation>
    <scope>IDENTIFICATION</scope>
</reference>
<evidence type="ECO:0000313" key="7">
    <source>
        <dbReference type="Ensembl" id="ENSPMRP00000015179.1"/>
    </source>
</evidence>
<dbReference type="PRINTS" id="PR00259">
    <property type="entry name" value="TMFOUR"/>
</dbReference>
<sequence>MDCGVITSKTVLLLISLFFWAAAAGLSYVGAYVLNTYKEYDPFLQDKYPLLPAVIIICVAVVMFVIGLIGCCATIRESKIGLGVFLIIILLVFIAEVAAFVLGFIYKGQVKTDLHEPMVQSYKNYDGKTEESHIIDYLQQELQCCGVDNYTDWIGSQWFNATGNHSVPVSCCKRDVIKENCTGQLSDLKFLNTQGCEEKVESILQSVLNYAMLVILGFAIVKFFGMLSVCVLTCKREQHNGYHPLSGTFA</sequence>
<dbReference type="GeneID" id="114606720"/>
<feature type="transmembrane region" description="Helical" evidence="6">
    <location>
        <begin position="82"/>
        <end position="106"/>
    </location>
</feature>